<evidence type="ECO:0000256" key="2">
    <source>
        <dbReference type="ARBA" id="ARBA00022771"/>
    </source>
</evidence>
<dbReference type="InterPro" id="IPR006612">
    <property type="entry name" value="THAP_Znf"/>
</dbReference>
<evidence type="ECO:0000256" key="5">
    <source>
        <dbReference type="PROSITE-ProRule" id="PRU00309"/>
    </source>
</evidence>
<feature type="region of interest" description="Disordered" evidence="7">
    <location>
        <begin position="99"/>
        <end position="123"/>
    </location>
</feature>
<reference evidence="9" key="2">
    <citation type="submission" date="2020-05" db="UniProtKB">
        <authorList>
            <consortium name="EnsemblMetazoa"/>
        </authorList>
    </citation>
    <scope>IDENTIFICATION</scope>
    <source>
        <strain evidence="9">Epiroticus2</strain>
    </source>
</reference>
<evidence type="ECO:0000256" key="7">
    <source>
        <dbReference type="SAM" id="MobiDB-lite"/>
    </source>
</evidence>
<keyword evidence="10" id="KW-1185">Reference proteome</keyword>
<dbReference type="SMART" id="SM00980">
    <property type="entry name" value="THAP"/>
    <property type="match status" value="1"/>
</dbReference>
<keyword evidence="4 5" id="KW-0238">DNA-binding</keyword>
<evidence type="ECO:0000256" key="3">
    <source>
        <dbReference type="ARBA" id="ARBA00022833"/>
    </source>
</evidence>
<accession>A0A182PHA9</accession>
<name>A0A182PHA9_9DIPT</name>
<dbReference type="GO" id="GO:0003677">
    <property type="term" value="F:DNA binding"/>
    <property type="evidence" value="ECO:0007669"/>
    <property type="project" value="UniProtKB-UniRule"/>
</dbReference>
<dbReference type="Proteomes" id="UP000075885">
    <property type="component" value="Unassembled WGS sequence"/>
</dbReference>
<dbReference type="VEuPathDB" id="VectorBase:AEPI006318"/>
<evidence type="ECO:0000256" key="1">
    <source>
        <dbReference type="ARBA" id="ARBA00022723"/>
    </source>
</evidence>
<dbReference type="SMART" id="SM00692">
    <property type="entry name" value="DM3"/>
    <property type="match status" value="1"/>
</dbReference>
<reference evidence="10" key="1">
    <citation type="submission" date="2013-03" db="EMBL/GenBank/DDBJ databases">
        <title>The Genome Sequence of Anopheles epiroticus epiroticus2.</title>
        <authorList>
            <consortium name="The Broad Institute Genomics Platform"/>
            <person name="Neafsey D.E."/>
            <person name="Howell P."/>
            <person name="Walker B."/>
            <person name="Young S.K."/>
            <person name="Zeng Q."/>
            <person name="Gargeya S."/>
            <person name="Fitzgerald M."/>
            <person name="Haas B."/>
            <person name="Abouelleil A."/>
            <person name="Allen A.W."/>
            <person name="Alvarado L."/>
            <person name="Arachchi H.M."/>
            <person name="Berlin A.M."/>
            <person name="Chapman S.B."/>
            <person name="Gainer-Dewar J."/>
            <person name="Goldberg J."/>
            <person name="Griggs A."/>
            <person name="Gujja S."/>
            <person name="Hansen M."/>
            <person name="Howarth C."/>
            <person name="Imamovic A."/>
            <person name="Ireland A."/>
            <person name="Larimer J."/>
            <person name="McCowan C."/>
            <person name="Murphy C."/>
            <person name="Pearson M."/>
            <person name="Poon T.W."/>
            <person name="Priest M."/>
            <person name="Roberts A."/>
            <person name="Saif S."/>
            <person name="Shea T."/>
            <person name="Sisk P."/>
            <person name="Sykes S."/>
            <person name="Wortman J."/>
            <person name="Nusbaum C."/>
            <person name="Birren B."/>
        </authorList>
    </citation>
    <scope>NUCLEOTIDE SEQUENCE [LARGE SCALE GENOMIC DNA]</scope>
    <source>
        <strain evidence="10">Epiroticus2</strain>
    </source>
</reference>
<evidence type="ECO:0000313" key="9">
    <source>
        <dbReference type="EnsemblMetazoa" id="AEPI006318-PA"/>
    </source>
</evidence>
<evidence type="ECO:0000256" key="6">
    <source>
        <dbReference type="SAM" id="Coils"/>
    </source>
</evidence>
<dbReference type="SUPFAM" id="SSF57716">
    <property type="entry name" value="Glucocorticoid receptor-like (DNA-binding domain)"/>
    <property type="match status" value="1"/>
</dbReference>
<feature type="domain" description="THAP-type" evidence="8">
    <location>
        <begin position="1"/>
        <end position="98"/>
    </location>
</feature>
<keyword evidence="1" id="KW-0479">Metal-binding</keyword>
<dbReference type="AlphaFoldDB" id="A0A182PHA9"/>
<proteinExistence type="predicted"/>
<dbReference type="PROSITE" id="PS50950">
    <property type="entry name" value="ZF_THAP"/>
    <property type="match status" value="1"/>
</dbReference>
<dbReference type="EnsemblMetazoa" id="AEPI006318-RA">
    <property type="protein sequence ID" value="AEPI006318-PA"/>
    <property type="gene ID" value="AEPI006318"/>
</dbReference>
<feature type="coiled-coil region" evidence="6">
    <location>
        <begin position="162"/>
        <end position="203"/>
    </location>
</feature>
<dbReference type="PANTHER" id="PTHR46927">
    <property type="entry name" value="AGAP005574-PA"/>
    <property type="match status" value="1"/>
</dbReference>
<dbReference type="Pfam" id="PF05485">
    <property type="entry name" value="THAP"/>
    <property type="match status" value="1"/>
</dbReference>
<dbReference type="STRING" id="199890.A0A182PHA9"/>
<evidence type="ECO:0000313" key="10">
    <source>
        <dbReference type="Proteomes" id="UP000075885"/>
    </source>
</evidence>
<evidence type="ECO:0000259" key="8">
    <source>
        <dbReference type="PROSITE" id="PS50950"/>
    </source>
</evidence>
<keyword evidence="2 5" id="KW-0863">Zinc-finger</keyword>
<dbReference type="InterPro" id="IPR052224">
    <property type="entry name" value="THAP_domain_protein"/>
</dbReference>
<protein>
    <recommendedName>
        <fullName evidence="8">THAP-type domain-containing protein</fullName>
    </recommendedName>
</protein>
<keyword evidence="3" id="KW-0862">Zinc</keyword>
<dbReference type="GO" id="GO:0008270">
    <property type="term" value="F:zinc ion binding"/>
    <property type="evidence" value="ECO:0007669"/>
    <property type="project" value="UniProtKB-KW"/>
</dbReference>
<sequence length="837" mass="95840">MSSVRICALCQNRSNITDQQTDDALDRITYHKFPTNPERLDQWIEFCNLSKESFPKSAYKFLCSNHFAPECFERDMRGELLYGTKRMTLAKDAIPTIRTSTQQLKRNPNPPLSDEENRKKRKEEVEKLLSGELPAAEPIVNPFRKHTCEAPNTVHILPRMNETEMVQKIVQLEQQTRSLRNEIVRLQGTIESKTEKINFAKAELVNVAILLQELKSHENRHLEQHVTEILTGRFDEGQLAVIMAGPPEQMDEQMTDQVSWTEDELAKALKLRCISKEAFDYVRQQLHYPLPGALQLERWIHTIYLKPGVCKTAFRLLEQHASTLKNIELVCTLSLICTNTPVRYHYDCKRDQLIGPNAQLHCLTVQGIFCSWQQIVHINFDLNLSKQLLETTINELHKIGYHVVAITTDCDRDVARLWASWNVSIDQHYLQHPITGGAIYLYACPARTLATIHRVLIEDGFVMQENNLVITKATLLPILTEQIAIYQRYLSDEIIQDLELNPNLAREFISPATTTALRQLAHLDDDEGELLSTLTTLFDVFVDWYELCMTTSGQREQDCTITQYLITELPYGVCEDEQNIVLDGMFDVMEGIQCVNSDYAFLPQAAQMSINSMRKLLVDLRAYYPEQVKGLPMLQLSTLPMLGTISKLKESLKDAFRPHSVGDVLFHLCKTIVSQVDAVHTTNVFLQKGNLLGNVHLENLRLPEDPPDPELENVNEQNACDYLTRLIVIQLRKKYDYLGEAPMVIEENCGQYCVKPPERGALDFVKPSALWSEQAKKLESYVCPMLNEKKVPLLEGIVDTILARHPRMGRDLLQLYVGTRIAIRVRTLNFTLKLPIS</sequence>
<organism evidence="9 10">
    <name type="scientific">Anopheles epiroticus</name>
    <dbReference type="NCBI Taxonomy" id="199890"/>
    <lineage>
        <taxon>Eukaryota</taxon>
        <taxon>Metazoa</taxon>
        <taxon>Ecdysozoa</taxon>
        <taxon>Arthropoda</taxon>
        <taxon>Hexapoda</taxon>
        <taxon>Insecta</taxon>
        <taxon>Pterygota</taxon>
        <taxon>Neoptera</taxon>
        <taxon>Endopterygota</taxon>
        <taxon>Diptera</taxon>
        <taxon>Nematocera</taxon>
        <taxon>Culicoidea</taxon>
        <taxon>Culicidae</taxon>
        <taxon>Anophelinae</taxon>
        <taxon>Anopheles</taxon>
    </lineage>
</organism>
<evidence type="ECO:0000256" key="4">
    <source>
        <dbReference type="ARBA" id="ARBA00023125"/>
    </source>
</evidence>
<keyword evidence="6" id="KW-0175">Coiled coil</keyword>
<dbReference type="PANTHER" id="PTHR46927:SF3">
    <property type="entry name" value="THAP-TYPE DOMAIN-CONTAINING PROTEIN"/>
    <property type="match status" value="1"/>
</dbReference>